<feature type="transmembrane region" description="Helical" evidence="6">
    <location>
        <begin position="360"/>
        <end position="386"/>
    </location>
</feature>
<dbReference type="InterPro" id="IPR050495">
    <property type="entry name" value="ATG22/LtaA_families"/>
</dbReference>
<evidence type="ECO:0000259" key="7">
    <source>
        <dbReference type="PROSITE" id="PS50850"/>
    </source>
</evidence>
<dbReference type="SUPFAM" id="SSF103473">
    <property type="entry name" value="MFS general substrate transporter"/>
    <property type="match status" value="1"/>
</dbReference>
<dbReference type="PANTHER" id="PTHR23519">
    <property type="entry name" value="AUTOPHAGY-RELATED PROTEIN 22"/>
    <property type="match status" value="1"/>
</dbReference>
<keyword evidence="2" id="KW-0813">Transport</keyword>
<dbReference type="InterPro" id="IPR020846">
    <property type="entry name" value="MFS_dom"/>
</dbReference>
<keyword evidence="3 6" id="KW-0812">Transmembrane</keyword>
<comment type="subcellular location">
    <subcellularLocation>
        <location evidence="1">Cell membrane</location>
        <topology evidence="1">Multi-pass membrane protein</topology>
    </subcellularLocation>
</comment>
<dbReference type="Proteomes" id="UP000000814">
    <property type="component" value="Chromosome"/>
</dbReference>
<dbReference type="PANTHER" id="PTHR23519:SF1">
    <property type="entry name" value="AUTOPHAGY-RELATED PROTEIN 22"/>
    <property type="match status" value="1"/>
</dbReference>
<feature type="transmembrane region" description="Helical" evidence="6">
    <location>
        <begin position="392"/>
        <end position="410"/>
    </location>
</feature>
<dbReference type="OrthoDB" id="9768783at2"/>
<dbReference type="KEGG" id="cac:CA_C2743"/>
<dbReference type="Gene3D" id="1.20.1250.20">
    <property type="entry name" value="MFS general substrate transporter like domains"/>
    <property type="match status" value="2"/>
</dbReference>
<evidence type="ECO:0000256" key="3">
    <source>
        <dbReference type="ARBA" id="ARBA00022692"/>
    </source>
</evidence>
<dbReference type="GeneID" id="44999231"/>
<accession>Q97FJ4</accession>
<feature type="transmembrane region" description="Helical" evidence="6">
    <location>
        <begin position="173"/>
        <end position="198"/>
    </location>
</feature>
<name>Q97FJ4_CLOAB</name>
<dbReference type="eggNOG" id="COG2270">
    <property type="taxonomic scope" value="Bacteria"/>
</dbReference>
<dbReference type="PIR" id="F97237">
    <property type="entry name" value="F97237"/>
</dbReference>
<keyword evidence="9" id="KW-1185">Reference proteome</keyword>
<evidence type="ECO:0000256" key="5">
    <source>
        <dbReference type="ARBA" id="ARBA00023136"/>
    </source>
</evidence>
<dbReference type="EMBL" id="AE001437">
    <property type="protein sequence ID" value="AAK80689.1"/>
    <property type="molecule type" value="Genomic_DNA"/>
</dbReference>
<dbReference type="PATRIC" id="fig|272562.8.peg.2932"/>
<proteinExistence type="predicted"/>
<keyword evidence="5 6" id="KW-0472">Membrane</keyword>
<evidence type="ECO:0000256" key="1">
    <source>
        <dbReference type="ARBA" id="ARBA00004651"/>
    </source>
</evidence>
<gene>
    <name evidence="8" type="ordered locus">CA_C2743</name>
</gene>
<evidence type="ECO:0000256" key="2">
    <source>
        <dbReference type="ARBA" id="ARBA00022448"/>
    </source>
</evidence>
<feature type="transmembrane region" description="Helical" evidence="6">
    <location>
        <begin position="237"/>
        <end position="258"/>
    </location>
</feature>
<feature type="domain" description="Major facilitator superfamily (MFS) profile" evidence="7">
    <location>
        <begin position="236"/>
        <end position="429"/>
    </location>
</feature>
<evidence type="ECO:0000313" key="9">
    <source>
        <dbReference type="Proteomes" id="UP000000814"/>
    </source>
</evidence>
<feature type="transmembrane region" description="Helical" evidence="6">
    <location>
        <begin position="83"/>
        <end position="100"/>
    </location>
</feature>
<feature type="transmembrane region" description="Helical" evidence="6">
    <location>
        <begin position="12"/>
        <end position="34"/>
    </location>
</feature>
<organism evidence="8 9">
    <name type="scientific">Clostridium acetobutylicum (strain ATCC 824 / DSM 792 / JCM 1419 / IAM 19013 / LMG 5710 / NBRC 13948 / NRRL B-527 / VKM B-1787 / 2291 / W)</name>
    <dbReference type="NCBI Taxonomy" id="272562"/>
    <lineage>
        <taxon>Bacteria</taxon>
        <taxon>Bacillati</taxon>
        <taxon>Bacillota</taxon>
        <taxon>Clostridia</taxon>
        <taxon>Eubacteriales</taxon>
        <taxon>Clostridiaceae</taxon>
        <taxon>Clostridium</taxon>
    </lineage>
</organism>
<reference evidence="8 9" key="1">
    <citation type="journal article" date="2001" name="J. Bacteriol.">
        <title>Genome sequence and comparative analysis of the solvent-producing bacterium Clostridium acetobutylicum.</title>
        <authorList>
            <person name="Nolling J."/>
            <person name="Breton G."/>
            <person name="Omelchenko M.V."/>
            <person name="Makarova K.S."/>
            <person name="Zeng Q."/>
            <person name="Gibson R."/>
            <person name="Lee H.M."/>
            <person name="Dubois J."/>
            <person name="Qiu D."/>
            <person name="Hitti J."/>
            <person name="Wolf Y.I."/>
            <person name="Tatusov R.L."/>
            <person name="Sabathe F."/>
            <person name="Doucette-Stamm L."/>
            <person name="Soucaille P."/>
            <person name="Daly M.J."/>
            <person name="Bennett G.N."/>
            <person name="Koonin E.V."/>
            <person name="Smith D.R."/>
        </authorList>
    </citation>
    <scope>NUCLEOTIDE SEQUENCE [LARGE SCALE GENOMIC DNA]</scope>
    <source>
        <strain evidence="9">ATCC 824 / DSM 792 / JCM 1419 / LMG 5710 / VKM B-1787</strain>
    </source>
</reference>
<dbReference type="InterPro" id="IPR036259">
    <property type="entry name" value="MFS_trans_sf"/>
</dbReference>
<dbReference type="PROSITE" id="PS50850">
    <property type="entry name" value="MFS"/>
    <property type="match status" value="1"/>
</dbReference>
<protein>
    <submittedName>
        <fullName evidence="8">Predicted permease, YXIO B.subtilis ortholog</fullName>
    </submittedName>
</protein>
<dbReference type="STRING" id="272562.CA_C2743"/>
<evidence type="ECO:0000256" key="4">
    <source>
        <dbReference type="ARBA" id="ARBA00022989"/>
    </source>
</evidence>
<dbReference type="RefSeq" id="WP_010966030.1">
    <property type="nucleotide sequence ID" value="NC_003030.1"/>
</dbReference>
<evidence type="ECO:0000256" key="6">
    <source>
        <dbReference type="SAM" id="Phobius"/>
    </source>
</evidence>
<sequence length="429" mass="47377">MNKYNKAEKSWILYDCTISTYSMIIITTILPIYFRMVFKNAGGSEASSTAYWGYSNSIGRLLIALLAPLLGTIADYIGYKMKFFKVFCIIGIIFTALIAAVPNSAWLPLVIVFIISTIGNAGSNVFYDAFLVDITPKSKMDMLSSIAYACGYLGNILAFAVCMSIVILAQLHIIPISIMTACKITFVITAIWCTMFSIPIMKNVKQIYGIKKEHRVIVNSIKRLGSTFKNIGKHKNLVIFLISYFFFIDGVNTIITMATSFGADIGINSTVMLVVLLFTQFIAFPCAIIFGKLSEKFKGKTMLYAGIIIYSIICVYANFIHNILGFIILAVLVGTSQGGIQALSRSYFGKLVPKEKNNEFFGFFNIFGRFASILGPLLVAVITQITGKSTNGIFSILILFVIGGIVLTKVKDAREDEDDKVDDNIIVIE</sequence>
<dbReference type="InterPro" id="IPR024671">
    <property type="entry name" value="Atg22-like"/>
</dbReference>
<evidence type="ECO:0000313" key="8">
    <source>
        <dbReference type="EMBL" id="AAK80689.1"/>
    </source>
</evidence>
<dbReference type="GO" id="GO:0022857">
    <property type="term" value="F:transmembrane transporter activity"/>
    <property type="evidence" value="ECO:0007669"/>
    <property type="project" value="InterPro"/>
</dbReference>
<feature type="transmembrane region" description="Helical" evidence="6">
    <location>
        <begin position="146"/>
        <end position="167"/>
    </location>
</feature>
<feature type="transmembrane region" description="Helical" evidence="6">
    <location>
        <begin position="270"/>
        <end position="290"/>
    </location>
</feature>
<dbReference type="AlphaFoldDB" id="Q97FJ4"/>
<dbReference type="HOGENOM" id="CLU_017518_3_0_9"/>
<dbReference type="GO" id="GO:0005886">
    <property type="term" value="C:plasma membrane"/>
    <property type="evidence" value="ECO:0007669"/>
    <property type="project" value="UniProtKB-SubCell"/>
</dbReference>
<feature type="transmembrane region" description="Helical" evidence="6">
    <location>
        <begin position="54"/>
        <end position="71"/>
    </location>
</feature>
<keyword evidence="4 6" id="KW-1133">Transmembrane helix</keyword>
<feature type="transmembrane region" description="Helical" evidence="6">
    <location>
        <begin position="106"/>
        <end position="126"/>
    </location>
</feature>
<dbReference type="Pfam" id="PF11700">
    <property type="entry name" value="ATG22"/>
    <property type="match status" value="1"/>
</dbReference>